<dbReference type="KEGG" id="nfu:107396477"/>
<dbReference type="InterPro" id="IPR045860">
    <property type="entry name" value="Snake_toxin-like_sf"/>
</dbReference>
<dbReference type="SMART" id="SM00241">
    <property type="entry name" value="ZP"/>
    <property type="match status" value="1"/>
</dbReference>
<dbReference type="SUPFAM" id="SSF57302">
    <property type="entry name" value="Snake toxin-like"/>
    <property type="match status" value="1"/>
</dbReference>
<reference evidence="9" key="4">
    <citation type="submission" date="2025-05" db="UniProtKB">
        <authorList>
            <consortium name="Ensembl"/>
        </authorList>
    </citation>
    <scope>IDENTIFICATION</scope>
</reference>
<evidence type="ECO:0000256" key="1">
    <source>
        <dbReference type="ARBA" id="ARBA00022729"/>
    </source>
</evidence>
<dbReference type="Gene3D" id="2.60.40.4100">
    <property type="entry name" value="Zona pellucida, ZP-C domain"/>
    <property type="match status" value="1"/>
</dbReference>
<sequence>MLRPLLCLLAAIALPGASGQSSQSFSNNMKLDISSCPIMYFGQKYEQVYVNFTNDNTVFCFNGFYNPGTKGDCLVAPKAEDGQMAIYGRSDGIQMVVNIFVPTITNSMNCSVLLNLGSTIFLYLVNFGPQAVLMLQSPESPVIDVLANSDKVDTLRPVEGIAFSDVSGCRYLGLPYKVGSVVSSDPKTCQSLTCSTADVLTHSACGPLDRCGRNGICSFDTICTVTGPAVIDIQGHKNSVEDRCAYSLLSIPSVPNFLVLANFQERRRKDVSFLDSVTLQVAGSGVQIHLIQGGRVLLNNSSMVLSSSVQLVNGVELSKDNTGVTAKVSLSNFTTSVFFDGYTAQIRVQGPSGSSLQGLCGNSSRPLSGLRLSEHSSTSCETQYSDTSDSTINCTMVTERCNLLKKAPFSSCNIDPEPYIKACSDTLCRYPAVDGLPCQFLEAYTRACSLMSNTTLEGWRTVAECSSPDAFCQDQTCIDNEFCGETSGGETRCFCRSIFASPYREISALGTPTVCSQNSASLTLIGCLLAEKGFDYSALHLRDPTCTGQVDEKTHMVTFSFNSNSCGTQVMTNSTEIIYKNTIMAQNSSSDIITRQDQVHIDFSCIQTQPDLKTVAFRIRDSSVVQVITSGPWTYTLTMKAYTDASRTQAVDPSTEVQLNQKIWVELATDGLDANVVSLVTESCWATNQASPDGGLRYDLILNSCPNVADQTVTMQGNGQGTSNYFSFNMFQFSGSSGEIYLHCKLQLCVKQESSCIPVCSGARGRRSIRSRYEAAFISMAWTT</sequence>
<evidence type="ECO:0000259" key="5">
    <source>
        <dbReference type="PROSITE" id="PS51233"/>
    </source>
</evidence>
<evidence type="ECO:0000259" key="4">
    <source>
        <dbReference type="PROSITE" id="PS51034"/>
    </source>
</evidence>
<dbReference type="Ensembl" id="ENSNFUT00015046884.1">
    <property type="protein sequence ID" value="ENSNFUP00015044931.1"/>
    <property type="gene ID" value="ENSNFUG00015021183.1"/>
</dbReference>
<organism evidence="8">
    <name type="scientific">Nothobranchius furzeri</name>
    <name type="common">Turquoise killifish</name>
    <dbReference type="NCBI Taxonomy" id="105023"/>
    <lineage>
        <taxon>Eukaryota</taxon>
        <taxon>Metazoa</taxon>
        <taxon>Chordata</taxon>
        <taxon>Craniata</taxon>
        <taxon>Vertebrata</taxon>
        <taxon>Euteleostomi</taxon>
        <taxon>Actinopterygii</taxon>
        <taxon>Neopterygii</taxon>
        <taxon>Teleostei</taxon>
        <taxon>Neoteleostei</taxon>
        <taxon>Acanthomorphata</taxon>
        <taxon>Ovalentaria</taxon>
        <taxon>Atherinomorphae</taxon>
        <taxon>Cyprinodontiformes</taxon>
        <taxon>Nothobranchiidae</taxon>
        <taxon>Nothobranchius</taxon>
    </lineage>
</organism>
<reference evidence="8" key="2">
    <citation type="submission" date="2016-06" db="EMBL/GenBank/DDBJ databases">
        <title>The genome of a short-lived fish provides insights into sex chromosome evolution and the genetic control of aging.</title>
        <authorList>
            <person name="Reichwald K."/>
            <person name="Felder M."/>
            <person name="Petzold A."/>
            <person name="Koch P."/>
            <person name="Groth M."/>
            <person name="Platzer M."/>
        </authorList>
    </citation>
    <scope>NUCLEOTIDE SEQUENCE</scope>
    <source>
        <tissue evidence="8">Brain</tissue>
    </source>
</reference>
<dbReference type="InterPro" id="IPR055356">
    <property type="entry name" value="ZP-N"/>
</dbReference>
<dbReference type="PROSITE" id="PS51233">
    <property type="entry name" value="VWFD"/>
    <property type="match status" value="1"/>
</dbReference>
<keyword evidence="2" id="KW-1015">Disulfide bond</keyword>
<evidence type="ECO:0000256" key="3">
    <source>
        <dbReference type="SAM" id="SignalP"/>
    </source>
</evidence>
<dbReference type="EMBL" id="JAAVVJ010000001">
    <property type="protein sequence ID" value="KAF7231596.1"/>
    <property type="molecule type" value="Genomic_DNA"/>
</dbReference>
<dbReference type="Pfam" id="PF08742">
    <property type="entry name" value="C8"/>
    <property type="match status" value="1"/>
</dbReference>
<keyword evidence="10" id="KW-1185">Reference proteome</keyword>
<dbReference type="Proteomes" id="UP000694548">
    <property type="component" value="Unassembled WGS sequence"/>
</dbReference>
<dbReference type="InterPro" id="IPR001507">
    <property type="entry name" value="ZP_dom"/>
</dbReference>
<dbReference type="PANTHER" id="PTHR14002:SF50">
    <property type="entry name" value="ALPHA-TECTORIN-LIKE-RELATED"/>
    <property type="match status" value="1"/>
</dbReference>
<dbReference type="InterPro" id="IPR014853">
    <property type="entry name" value="VWF/SSPO/ZAN-like_Cys-rich_dom"/>
</dbReference>
<feature type="domain" description="ZP" evidence="4">
    <location>
        <begin position="514"/>
        <end position="767"/>
    </location>
</feature>
<name>A0A1A8AV59_NOTFU</name>
<dbReference type="SMART" id="SM00832">
    <property type="entry name" value="C8"/>
    <property type="match status" value="1"/>
</dbReference>
<accession>A0A1A8AV59</accession>
<dbReference type="PANTHER" id="PTHR14002">
    <property type="entry name" value="ENDOGLIN/TGF-BETA RECEPTOR TYPE III"/>
    <property type="match status" value="1"/>
</dbReference>
<keyword evidence="1 3" id="KW-0732">Signal</keyword>
<feature type="domain" description="VWFD" evidence="5">
    <location>
        <begin position="221"/>
        <end position="402"/>
    </location>
</feature>
<dbReference type="OMA" id="PQERCQG"/>
<dbReference type="InterPro" id="IPR042235">
    <property type="entry name" value="ZP-C_dom"/>
</dbReference>
<protein>
    <submittedName>
        <fullName evidence="6">Transcript variant X1</fullName>
    </submittedName>
    <submittedName>
        <fullName evidence="7">Transcript variant X2</fullName>
    </submittedName>
</protein>
<reference evidence="6" key="3">
    <citation type="submission" date="2020-03" db="EMBL/GenBank/DDBJ databases">
        <title>Intra-Species Differences in Population Size shape Life History and Genome Evolution.</title>
        <authorList>
            <person name="Willemsen D."/>
            <person name="Cui R."/>
            <person name="Valenzano D.R."/>
        </authorList>
    </citation>
    <scope>NUCLEOTIDE SEQUENCE</scope>
    <source>
        <strain evidence="6">GRZ</strain>
        <tissue evidence="6">Whole</tissue>
    </source>
</reference>
<proteinExistence type="predicted"/>
<feature type="chain" id="PRO_5044555035" evidence="3">
    <location>
        <begin position="20"/>
        <end position="784"/>
    </location>
</feature>
<evidence type="ECO:0000313" key="6">
    <source>
        <dbReference type="EMBL" id="KAF7231596.1"/>
    </source>
</evidence>
<feature type="signal peptide" evidence="3">
    <location>
        <begin position="1"/>
        <end position="19"/>
    </location>
</feature>
<dbReference type="Pfam" id="PF23344">
    <property type="entry name" value="ZP-N"/>
    <property type="match status" value="1"/>
</dbReference>
<evidence type="ECO:0000313" key="10">
    <source>
        <dbReference type="Proteomes" id="UP000694548"/>
    </source>
</evidence>
<dbReference type="EMBL" id="JAAVVJ010000001">
    <property type="protein sequence ID" value="KAF7231597.1"/>
    <property type="molecule type" value="Genomic_DNA"/>
</dbReference>
<dbReference type="InterPro" id="IPR001846">
    <property type="entry name" value="VWF_type-D"/>
</dbReference>
<dbReference type="AlphaFoldDB" id="A0A1A8AV59"/>
<dbReference type="Proteomes" id="UP000822369">
    <property type="component" value="Chromosome 1"/>
</dbReference>
<dbReference type="PROSITE" id="PS51034">
    <property type="entry name" value="ZP_2"/>
    <property type="match status" value="1"/>
</dbReference>
<dbReference type="Gene3D" id="2.60.40.3210">
    <property type="entry name" value="Zona pellucida, ZP-N domain"/>
    <property type="match status" value="1"/>
</dbReference>
<gene>
    <name evidence="8" type="primary">Nfu_g_1_003462</name>
    <name evidence="6" type="ORF">G4P62_018567</name>
</gene>
<dbReference type="EMBL" id="HADY01020557">
    <property type="protein sequence ID" value="SBP59042.1"/>
    <property type="molecule type" value="Transcribed_RNA"/>
</dbReference>
<evidence type="ECO:0000313" key="8">
    <source>
        <dbReference type="EMBL" id="SBP59042.1"/>
    </source>
</evidence>
<dbReference type="GeneTree" id="ENSGT00940000156038"/>
<evidence type="ECO:0000256" key="2">
    <source>
        <dbReference type="ARBA" id="ARBA00023157"/>
    </source>
</evidence>
<dbReference type="Pfam" id="PF00100">
    <property type="entry name" value="Zona_pellucida"/>
    <property type="match status" value="1"/>
</dbReference>
<evidence type="ECO:0000313" key="7">
    <source>
        <dbReference type="EMBL" id="KAF7231597.1"/>
    </source>
</evidence>
<dbReference type="InterPro" id="IPR055355">
    <property type="entry name" value="ZP-C"/>
</dbReference>
<evidence type="ECO:0000313" key="9">
    <source>
        <dbReference type="Ensembl" id="ENSNFUP00015044931.1"/>
    </source>
</evidence>
<reference evidence="8" key="1">
    <citation type="submission" date="2016-05" db="EMBL/GenBank/DDBJ databases">
        <authorList>
            <person name="Lavstsen T."/>
            <person name="Jespersen J.S."/>
        </authorList>
    </citation>
    <scope>NUCLEOTIDE SEQUENCE</scope>
    <source>
        <tissue evidence="8">Brain</tissue>
    </source>
</reference>